<protein>
    <submittedName>
        <fullName evidence="5">SDR family oxidoreductase</fullName>
    </submittedName>
</protein>
<dbReference type="InterPro" id="IPR036291">
    <property type="entry name" value="NAD(P)-bd_dom_sf"/>
</dbReference>
<keyword evidence="6" id="KW-1185">Reference proteome</keyword>
<accession>A0A4Q9DP53</accession>
<dbReference type="OrthoDB" id="9775296at2"/>
<reference evidence="5 6" key="1">
    <citation type="submission" date="2019-02" db="EMBL/GenBank/DDBJ databases">
        <title>Paenibacillus sp. nov., isolated from surface-sterilized tissue of Thalictrum simplex L.</title>
        <authorList>
            <person name="Tuo L."/>
        </authorList>
    </citation>
    <scope>NUCLEOTIDE SEQUENCE [LARGE SCALE GENOMIC DNA]</scope>
    <source>
        <strain evidence="5 6">N2SHLJ1</strain>
    </source>
</reference>
<dbReference type="Pfam" id="PF00106">
    <property type="entry name" value="adh_short"/>
    <property type="match status" value="1"/>
</dbReference>
<dbReference type="RefSeq" id="WP_131015270.1">
    <property type="nucleotide sequence ID" value="NZ_SIRE01000014.1"/>
</dbReference>
<dbReference type="Gene3D" id="3.40.50.720">
    <property type="entry name" value="NAD(P)-binding Rossmann-like Domain"/>
    <property type="match status" value="1"/>
</dbReference>
<dbReference type="GO" id="GO:0005829">
    <property type="term" value="C:cytosol"/>
    <property type="evidence" value="ECO:0007669"/>
    <property type="project" value="TreeGrafter"/>
</dbReference>
<sequence length="243" mass="25785">MNDKVVLISGGGSGFGKAMALKFASEGSKVLISGRRPEKLEMTAAETKKACPGATIEYIRADMGRLEEAQAMVDRAVELWGGVDVLINNAGGGVRIAPFDTYTQQEIQTIIEINLMTAIQGCQAVIPLMKRQRSGVIINVASACAKHAWPSWSVYTAAKMGLLGLSRCLYAELRPHGVRVGTLVPGASETEFSQAAGALYGLDGDSLTAEDVAASAYLMASLPQRAAIEELVVWGTNQEVIPL</sequence>
<comment type="similarity">
    <text evidence="1 4">Belongs to the short-chain dehydrogenases/reductases (SDR) family.</text>
</comment>
<dbReference type="PRINTS" id="PR00081">
    <property type="entry name" value="GDHRDH"/>
</dbReference>
<dbReference type="PANTHER" id="PTHR43391:SF14">
    <property type="entry name" value="DEHYDROGENASE_REDUCTASE SDR FAMILY PROTEIN 7-LIKE"/>
    <property type="match status" value="1"/>
</dbReference>
<keyword evidence="3" id="KW-0560">Oxidoreductase</keyword>
<evidence type="ECO:0000313" key="5">
    <source>
        <dbReference type="EMBL" id="TBL76363.1"/>
    </source>
</evidence>
<dbReference type="SUPFAM" id="SSF51735">
    <property type="entry name" value="NAD(P)-binding Rossmann-fold domains"/>
    <property type="match status" value="1"/>
</dbReference>
<dbReference type="PRINTS" id="PR00080">
    <property type="entry name" value="SDRFAMILY"/>
</dbReference>
<proteinExistence type="inferred from homology"/>
<evidence type="ECO:0000256" key="2">
    <source>
        <dbReference type="ARBA" id="ARBA00022857"/>
    </source>
</evidence>
<dbReference type="Proteomes" id="UP000293142">
    <property type="component" value="Unassembled WGS sequence"/>
</dbReference>
<evidence type="ECO:0000313" key="6">
    <source>
        <dbReference type="Proteomes" id="UP000293142"/>
    </source>
</evidence>
<evidence type="ECO:0000256" key="3">
    <source>
        <dbReference type="ARBA" id="ARBA00023002"/>
    </source>
</evidence>
<comment type="caution">
    <text evidence="5">The sequence shown here is derived from an EMBL/GenBank/DDBJ whole genome shotgun (WGS) entry which is preliminary data.</text>
</comment>
<organism evidence="5 6">
    <name type="scientific">Paenibacillus thalictri</name>
    <dbReference type="NCBI Taxonomy" id="2527873"/>
    <lineage>
        <taxon>Bacteria</taxon>
        <taxon>Bacillati</taxon>
        <taxon>Bacillota</taxon>
        <taxon>Bacilli</taxon>
        <taxon>Bacillales</taxon>
        <taxon>Paenibacillaceae</taxon>
        <taxon>Paenibacillus</taxon>
    </lineage>
</organism>
<evidence type="ECO:0000256" key="1">
    <source>
        <dbReference type="ARBA" id="ARBA00006484"/>
    </source>
</evidence>
<gene>
    <name evidence="5" type="ORF">EYB31_20460</name>
</gene>
<dbReference type="PANTHER" id="PTHR43391">
    <property type="entry name" value="RETINOL DEHYDROGENASE-RELATED"/>
    <property type="match status" value="1"/>
</dbReference>
<dbReference type="GO" id="GO:0016491">
    <property type="term" value="F:oxidoreductase activity"/>
    <property type="evidence" value="ECO:0007669"/>
    <property type="project" value="UniProtKB-KW"/>
</dbReference>
<dbReference type="AlphaFoldDB" id="A0A4Q9DP53"/>
<evidence type="ECO:0000256" key="4">
    <source>
        <dbReference type="RuleBase" id="RU000363"/>
    </source>
</evidence>
<keyword evidence="2" id="KW-0521">NADP</keyword>
<dbReference type="InterPro" id="IPR002347">
    <property type="entry name" value="SDR_fam"/>
</dbReference>
<dbReference type="EMBL" id="SIRE01000014">
    <property type="protein sequence ID" value="TBL76363.1"/>
    <property type="molecule type" value="Genomic_DNA"/>
</dbReference>
<dbReference type="CDD" id="cd05233">
    <property type="entry name" value="SDR_c"/>
    <property type="match status" value="1"/>
</dbReference>
<name>A0A4Q9DP53_9BACL</name>